<evidence type="ECO:0000256" key="3">
    <source>
        <dbReference type="ARBA" id="ARBA00022475"/>
    </source>
</evidence>
<evidence type="ECO:0000256" key="1">
    <source>
        <dbReference type="ARBA" id="ARBA00004651"/>
    </source>
</evidence>
<evidence type="ECO:0000256" key="6">
    <source>
        <dbReference type="ARBA" id="ARBA00023136"/>
    </source>
</evidence>
<proteinExistence type="inferred from homology"/>
<dbReference type="NCBIfam" id="TIGR03920">
    <property type="entry name" value="T7SS_EccD"/>
    <property type="match status" value="1"/>
</dbReference>
<feature type="transmembrane region" description="Helical" evidence="7">
    <location>
        <begin position="223"/>
        <end position="244"/>
    </location>
</feature>
<feature type="transmembrane region" description="Helical" evidence="7">
    <location>
        <begin position="256"/>
        <end position="281"/>
    </location>
</feature>
<keyword evidence="6 7" id="KW-0472">Membrane</keyword>
<evidence type="ECO:0000313" key="10">
    <source>
        <dbReference type="Proteomes" id="UP000579647"/>
    </source>
</evidence>
<feature type="transmembrane region" description="Helical" evidence="7">
    <location>
        <begin position="195"/>
        <end position="216"/>
    </location>
</feature>
<keyword evidence="10" id="KW-1185">Reference proteome</keyword>
<dbReference type="Pfam" id="PF19053">
    <property type="entry name" value="EccD"/>
    <property type="match status" value="1"/>
</dbReference>
<keyword evidence="5 7" id="KW-1133">Transmembrane helix</keyword>
<dbReference type="Proteomes" id="UP000579647">
    <property type="component" value="Unassembled WGS sequence"/>
</dbReference>
<gene>
    <name evidence="9" type="ORF">HNR07_004733</name>
</gene>
<comment type="caution">
    <text evidence="9">The sequence shown here is derived from an EMBL/GenBank/DDBJ whole genome shotgun (WGS) entry which is preliminary data.</text>
</comment>
<dbReference type="EMBL" id="JACHDO010000001">
    <property type="protein sequence ID" value="MBB5493596.1"/>
    <property type="molecule type" value="Genomic_DNA"/>
</dbReference>
<evidence type="ECO:0000256" key="2">
    <source>
        <dbReference type="ARBA" id="ARBA00006162"/>
    </source>
</evidence>
<keyword evidence="3" id="KW-1003">Cell membrane</keyword>
<dbReference type="Gene3D" id="3.10.20.90">
    <property type="entry name" value="Phosphatidylinositol 3-kinase Catalytic Subunit, Chain A, domain 1"/>
    <property type="match status" value="1"/>
</dbReference>
<dbReference type="GO" id="GO:0005886">
    <property type="term" value="C:plasma membrane"/>
    <property type="evidence" value="ECO:0007669"/>
    <property type="project" value="UniProtKB-SubCell"/>
</dbReference>
<feature type="transmembrane region" description="Helical" evidence="7">
    <location>
        <begin position="141"/>
        <end position="160"/>
    </location>
</feature>
<evidence type="ECO:0000313" key="9">
    <source>
        <dbReference type="EMBL" id="MBB5493596.1"/>
    </source>
</evidence>
<evidence type="ECO:0000256" key="7">
    <source>
        <dbReference type="SAM" id="Phobius"/>
    </source>
</evidence>
<dbReference type="InterPro" id="IPR024962">
    <property type="entry name" value="YukD-like"/>
</dbReference>
<feature type="transmembrane region" description="Helical" evidence="7">
    <location>
        <begin position="114"/>
        <end position="135"/>
    </location>
</feature>
<name>A0A840WPD7_9ACTN</name>
<dbReference type="RefSeq" id="WP_184366771.1">
    <property type="nucleotide sequence ID" value="NZ_BAAAKM010000163.1"/>
</dbReference>
<organism evidence="9 10">
    <name type="scientific">Nocardiopsis metallicus</name>
    <dbReference type="NCBI Taxonomy" id="179819"/>
    <lineage>
        <taxon>Bacteria</taxon>
        <taxon>Bacillati</taxon>
        <taxon>Actinomycetota</taxon>
        <taxon>Actinomycetes</taxon>
        <taxon>Streptosporangiales</taxon>
        <taxon>Nocardiopsidaceae</taxon>
        <taxon>Nocardiopsis</taxon>
    </lineage>
</organism>
<dbReference type="Pfam" id="PF08817">
    <property type="entry name" value="YukD"/>
    <property type="match status" value="1"/>
</dbReference>
<evidence type="ECO:0000256" key="5">
    <source>
        <dbReference type="ARBA" id="ARBA00022989"/>
    </source>
</evidence>
<dbReference type="InterPro" id="IPR006707">
    <property type="entry name" value="T7SS_EccD"/>
</dbReference>
<feature type="transmembrane region" description="Helical" evidence="7">
    <location>
        <begin position="167"/>
        <end position="189"/>
    </location>
</feature>
<protein>
    <submittedName>
        <fullName evidence="9">Type VII secretion integral membrane protein EccD</fullName>
    </submittedName>
</protein>
<evidence type="ECO:0000256" key="4">
    <source>
        <dbReference type="ARBA" id="ARBA00022692"/>
    </source>
</evidence>
<feature type="domain" description="EccD-like transmembrane" evidence="8">
    <location>
        <begin position="115"/>
        <end position="439"/>
    </location>
</feature>
<feature type="transmembrane region" description="Helical" evidence="7">
    <location>
        <begin position="382"/>
        <end position="402"/>
    </location>
</feature>
<reference evidence="9 10" key="1">
    <citation type="submission" date="2020-08" db="EMBL/GenBank/DDBJ databases">
        <title>Sequencing the genomes of 1000 actinobacteria strains.</title>
        <authorList>
            <person name="Klenk H.-P."/>
        </authorList>
    </citation>
    <scope>NUCLEOTIDE SEQUENCE [LARGE SCALE GENOMIC DNA]</scope>
    <source>
        <strain evidence="9 10">DSM 44598</strain>
    </source>
</reference>
<evidence type="ECO:0000259" key="8">
    <source>
        <dbReference type="Pfam" id="PF19053"/>
    </source>
</evidence>
<feature type="transmembrane region" description="Helical" evidence="7">
    <location>
        <begin position="414"/>
        <end position="436"/>
    </location>
</feature>
<dbReference type="InterPro" id="IPR044049">
    <property type="entry name" value="EccD_transm"/>
</dbReference>
<comment type="subcellular location">
    <subcellularLocation>
        <location evidence="1">Cell membrane</location>
        <topology evidence="1">Multi-pass membrane protein</topology>
    </subcellularLocation>
</comment>
<keyword evidence="4 7" id="KW-0812">Transmembrane</keyword>
<feature type="transmembrane region" description="Helical" evidence="7">
    <location>
        <begin position="302"/>
        <end position="321"/>
    </location>
</feature>
<feature type="transmembrane region" description="Helical" evidence="7">
    <location>
        <begin position="355"/>
        <end position="376"/>
    </location>
</feature>
<dbReference type="AlphaFoldDB" id="A0A840WPD7"/>
<accession>A0A840WPD7</accession>
<sequence length="446" mass="46680">MSGYCRVTVTGPSKWADLALPGTVPVATLMPRIIEVCVTEDEGTEPGAWTLSTIDGDPVHADEPLEGAGIYDGDVLTLNRQSAPGRPEFVDDVRGAVEDKVDEGSWIWTPTSTLAFGLITAAVAPLLMLALMMWLRPSSGHLAIASLGTAFSLAVMVYAARRPLPAVAHILFSAACVWGSVTAFLAGQLLTTANWLVLAAFALSGALLVAVIGWALDKTGLAYIAGLGVLALASGVLVAVGIFVEPVQGVRSMALVLALCVGALPRAAMVMGGLSGLDYEVGRSGQVATDRFDDTFSTSDRLLLGVVTGAGVSMAIVLALLAYLSQGLPDLLLCGLLSALMLLRSRLFDRIRHVLPLRLASVIGIGATGVATIGHYPVLGPWLPLAVLLLCVTVGILSSIRLTDVPRASLRRILNWTEIVVVIAMFPAFAWSMGLFDFVAARTGAI</sequence>
<comment type="similarity">
    <text evidence="2">Belongs to the EccD/Snm4 family.</text>
</comment>